<evidence type="ECO:0000313" key="2">
    <source>
        <dbReference type="EMBL" id="TWJ12563.1"/>
    </source>
</evidence>
<gene>
    <name evidence="2" type="ORF">LX16_3323</name>
</gene>
<protein>
    <submittedName>
        <fullName evidence="2">Uncharacterized protein DUF2470</fullName>
    </submittedName>
</protein>
<dbReference type="InterPro" id="IPR019595">
    <property type="entry name" value="DUF2470"/>
</dbReference>
<evidence type="ECO:0000259" key="1">
    <source>
        <dbReference type="Pfam" id="PF10615"/>
    </source>
</evidence>
<proteinExistence type="predicted"/>
<feature type="domain" description="DUF2470" evidence="1">
    <location>
        <begin position="11"/>
        <end position="84"/>
    </location>
</feature>
<comment type="caution">
    <text evidence="2">The sequence shown here is derived from an EMBL/GenBank/DDBJ whole genome shotgun (WGS) entry which is preliminary data.</text>
</comment>
<dbReference type="EMBL" id="VLLL01000006">
    <property type="protein sequence ID" value="TWJ12563.1"/>
    <property type="molecule type" value="Genomic_DNA"/>
</dbReference>
<dbReference type="RefSeq" id="WP_244615848.1">
    <property type="nucleotide sequence ID" value="NZ_BAABIJ010000002.1"/>
</dbReference>
<dbReference type="InterPro" id="IPR037119">
    <property type="entry name" value="Haem_oxidase_HugZ-like_sf"/>
</dbReference>
<accession>A0A562V3X2</accession>
<dbReference type="AlphaFoldDB" id="A0A562V3X2"/>
<evidence type="ECO:0000313" key="3">
    <source>
        <dbReference type="Proteomes" id="UP000321617"/>
    </source>
</evidence>
<sequence>MNPFEDSVIEAITRHMNRDHTADTLVICRGVGGHDRATAARMDTFDATGAEFTTTVDGVATPLRIAWSKPLSTRAEVRPEIVRMYHESRARLGLAEA</sequence>
<organism evidence="2 3">
    <name type="scientific">Stackebrandtia albiflava</name>
    <dbReference type="NCBI Taxonomy" id="406432"/>
    <lineage>
        <taxon>Bacteria</taxon>
        <taxon>Bacillati</taxon>
        <taxon>Actinomycetota</taxon>
        <taxon>Actinomycetes</taxon>
        <taxon>Glycomycetales</taxon>
        <taxon>Glycomycetaceae</taxon>
        <taxon>Stackebrandtia</taxon>
    </lineage>
</organism>
<keyword evidence="3" id="KW-1185">Reference proteome</keyword>
<reference evidence="2 3" key="1">
    <citation type="journal article" date="2013" name="Stand. Genomic Sci.">
        <title>Genomic Encyclopedia of Type Strains, Phase I: The one thousand microbial genomes (KMG-I) project.</title>
        <authorList>
            <person name="Kyrpides N.C."/>
            <person name="Woyke T."/>
            <person name="Eisen J.A."/>
            <person name="Garrity G."/>
            <person name="Lilburn T.G."/>
            <person name="Beck B.J."/>
            <person name="Whitman W.B."/>
            <person name="Hugenholtz P."/>
            <person name="Klenk H.P."/>
        </authorList>
    </citation>
    <scope>NUCLEOTIDE SEQUENCE [LARGE SCALE GENOMIC DNA]</scope>
    <source>
        <strain evidence="2 3">DSM 45044</strain>
    </source>
</reference>
<dbReference type="Gene3D" id="3.20.180.10">
    <property type="entry name" value="PNP-oxidase-like"/>
    <property type="match status" value="1"/>
</dbReference>
<dbReference type="Pfam" id="PF10615">
    <property type="entry name" value="DUF2470"/>
    <property type="match status" value="1"/>
</dbReference>
<name>A0A562V3X2_9ACTN</name>
<dbReference type="Proteomes" id="UP000321617">
    <property type="component" value="Unassembled WGS sequence"/>
</dbReference>